<organism evidence="7">
    <name type="scientific">Parabacteroides goldsteinii</name>
    <dbReference type="NCBI Taxonomy" id="328812"/>
    <lineage>
        <taxon>Bacteria</taxon>
        <taxon>Pseudomonadati</taxon>
        <taxon>Bacteroidota</taxon>
        <taxon>Bacteroidia</taxon>
        <taxon>Bacteroidales</taxon>
        <taxon>Tannerellaceae</taxon>
        <taxon>Parabacteroides</taxon>
    </lineage>
</organism>
<dbReference type="SUPFAM" id="SSF88659">
    <property type="entry name" value="Sigma3 and sigma4 domains of RNA polymerase sigma factors"/>
    <property type="match status" value="1"/>
</dbReference>
<dbReference type="InterPro" id="IPR007627">
    <property type="entry name" value="RNA_pol_sigma70_r2"/>
</dbReference>
<proteinExistence type="inferred from homology"/>
<accession>A0A6G1ZID2</accession>
<evidence type="ECO:0000256" key="1">
    <source>
        <dbReference type="ARBA" id="ARBA00010641"/>
    </source>
</evidence>
<dbReference type="CDD" id="cd06171">
    <property type="entry name" value="Sigma70_r4"/>
    <property type="match status" value="1"/>
</dbReference>
<feature type="domain" description="RNA polymerase sigma-70 region 2" evidence="5">
    <location>
        <begin position="21"/>
        <end position="85"/>
    </location>
</feature>
<protein>
    <submittedName>
        <fullName evidence="7">RNA polymerase sigma-70 factor</fullName>
    </submittedName>
</protein>
<dbReference type="GO" id="GO:0006352">
    <property type="term" value="P:DNA-templated transcription initiation"/>
    <property type="evidence" value="ECO:0007669"/>
    <property type="project" value="InterPro"/>
</dbReference>
<sequence length="187" mass="22225">MNDDQILNLLQNSDKNAYKQLFLKYYSPLCEYASQYISDEDSEELVQDLMLFIWETRKSLIIETSLKSYLFISTKHRCLNAINKQLYHERIHNHIYDKLKDQFEDPDYYFINELTEHINKAIKELPDTYRDTFALSRFGELTNTQIATKLGVSVKTVEYRISQALKILRVRLKDYLPLLSFLFGFPS</sequence>
<keyword evidence="3" id="KW-0731">Sigma factor</keyword>
<dbReference type="InterPro" id="IPR013325">
    <property type="entry name" value="RNA_pol_sigma_r2"/>
</dbReference>
<dbReference type="InterPro" id="IPR013249">
    <property type="entry name" value="RNA_pol_sigma70_r4_t2"/>
</dbReference>
<comment type="similarity">
    <text evidence="1">Belongs to the sigma-70 factor family. ECF subfamily.</text>
</comment>
<dbReference type="Gene3D" id="1.10.1740.10">
    <property type="match status" value="1"/>
</dbReference>
<dbReference type="NCBIfam" id="TIGR02985">
    <property type="entry name" value="Sig70_bacteroi1"/>
    <property type="match status" value="1"/>
</dbReference>
<name>A0A6G1ZID2_9BACT</name>
<dbReference type="GO" id="GO:0003677">
    <property type="term" value="F:DNA binding"/>
    <property type="evidence" value="ECO:0007669"/>
    <property type="project" value="InterPro"/>
</dbReference>
<dbReference type="GO" id="GO:0016987">
    <property type="term" value="F:sigma factor activity"/>
    <property type="evidence" value="ECO:0007669"/>
    <property type="project" value="UniProtKB-KW"/>
</dbReference>
<dbReference type="InterPro" id="IPR014284">
    <property type="entry name" value="RNA_pol_sigma-70_dom"/>
</dbReference>
<evidence type="ECO:0000256" key="2">
    <source>
        <dbReference type="ARBA" id="ARBA00023015"/>
    </source>
</evidence>
<dbReference type="Pfam" id="PF04542">
    <property type="entry name" value="Sigma70_r2"/>
    <property type="match status" value="1"/>
</dbReference>
<dbReference type="EMBL" id="WKLP01000032">
    <property type="protein sequence ID" value="MRY13575.1"/>
    <property type="molecule type" value="Genomic_DNA"/>
</dbReference>
<dbReference type="PANTHER" id="PTHR43133:SF46">
    <property type="entry name" value="RNA POLYMERASE SIGMA-70 FACTOR ECF SUBFAMILY"/>
    <property type="match status" value="1"/>
</dbReference>
<dbReference type="RefSeq" id="WP_010800633.1">
    <property type="nucleotide sequence ID" value="NZ_AP031410.1"/>
</dbReference>
<dbReference type="SUPFAM" id="SSF88946">
    <property type="entry name" value="Sigma2 domain of RNA polymerase sigma factors"/>
    <property type="match status" value="1"/>
</dbReference>
<dbReference type="PANTHER" id="PTHR43133">
    <property type="entry name" value="RNA POLYMERASE ECF-TYPE SIGMA FACTO"/>
    <property type="match status" value="1"/>
</dbReference>
<dbReference type="AlphaFoldDB" id="A0A6G1ZID2"/>
<dbReference type="NCBIfam" id="TIGR02937">
    <property type="entry name" value="sigma70-ECF"/>
    <property type="match status" value="1"/>
</dbReference>
<comment type="caution">
    <text evidence="7">The sequence shown here is derived from an EMBL/GenBank/DDBJ whole genome shotgun (WGS) entry which is preliminary data.</text>
</comment>
<keyword evidence="2" id="KW-0805">Transcription regulation</keyword>
<evidence type="ECO:0000256" key="3">
    <source>
        <dbReference type="ARBA" id="ARBA00023082"/>
    </source>
</evidence>
<keyword evidence="4" id="KW-0804">Transcription</keyword>
<dbReference type="Gene3D" id="1.10.10.10">
    <property type="entry name" value="Winged helix-like DNA-binding domain superfamily/Winged helix DNA-binding domain"/>
    <property type="match status" value="1"/>
</dbReference>
<feature type="domain" description="RNA polymerase sigma factor 70 region 4 type 2" evidence="6">
    <location>
        <begin position="119"/>
        <end position="167"/>
    </location>
</feature>
<dbReference type="InterPro" id="IPR014327">
    <property type="entry name" value="RNA_pol_sigma70_bacteroid"/>
</dbReference>
<dbReference type="InterPro" id="IPR039425">
    <property type="entry name" value="RNA_pol_sigma-70-like"/>
</dbReference>
<reference evidence="7" key="1">
    <citation type="journal article" date="2019" name="Nat. Med.">
        <title>A library of human gut bacterial isolates paired with longitudinal multiomics data enables mechanistic microbiome research.</title>
        <authorList>
            <person name="Poyet M."/>
            <person name="Groussin M."/>
            <person name="Gibbons S.M."/>
            <person name="Avila-Pacheco J."/>
            <person name="Jiang X."/>
            <person name="Kearney S.M."/>
            <person name="Perrotta A.R."/>
            <person name="Berdy B."/>
            <person name="Zhao S."/>
            <person name="Lieberman T.D."/>
            <person name="Swanson P.K."/>
            <person name="Smith M."/>
            <person name="Roesemann S."/>
            <person name="Alexander J.E."/>
            <person name="Rich S.A."/>
            <person name="Livny J."/>
            <person name="Vlamakis H."/>
            <person name="Clish C."/>
            <person name="Bullock K."/>
            <person name="Deik A."/>
            <person name="Scott J."/>
            <person name="Pierce K.A."/>
            <person name="Xavier R.J."/>
            <person name="Alm E.J."/>
        </authorList>
    </citation>
    <scope>NUCLEOTIDE SEQUENCE</scope>
    <source>
        <strain evidence="7">BIOML-A4</strain>
    </source>
</reference>
<dbReference type="Pfam" id="PF08281">
    <property type="entry name" value="Sigma70_r4_2"/>
    <property type="match status" value="1"/>
</dbReference>
<evidence type="ECO:0000313" key="7">
    <source>
        <dbReference type="EMBL" id="MRY13575.1"/>
    </source>
</evidence>
<gene>
    <name evidence="7" type="ORF">GKE01_19205</name>
</gene>
<dbReference type="InterPro" id="IPR013324">
    <property type="entry name" value="RNA_pol_sigma_r3/r4-like"/>
</dbReference>
<evidence type="ECO:0000259" key="5">
    <source>
        <dbReference type="Pfam" id="PF04542"/>
    </source>
</evidence>
<evidence type="ECO:0000256" key="4">
    <source>
        <dbReference type="ARBA" id="ARBA00023163"/>
    </source>
</evidence>
<dbReference type="InterPro" id="IPR036388">
    <property type="entry name" value="WH-like_DNA-bd_sf"/>
</dbReference>
<evidence type="ECO:0000259" key="6">
    <source>
        <dbReference type="Pfam" id="PF08281"/>
    </source>
</evidence>